<reference evidence="2 3" key="1">
    <citation type="submission" date="2017-12" db="EMBL/GenBank/DDBJ databases">
        <title>Comparative genomics of Botrytis spp.</title>
        <authorList>
            <person name="Valero-Jimenez C.A."/>
            <person name="Tapia P."/>
            <person name="Veloso J."/>
            <person name="Silva-Moreno E."/>
            <person name="Staats M."/>
            <person name="Valdes J.H."/>
            <person name="Van Kan J.A.L."/>
        </authorList>
    </citation>
    <scope>NUCLEOTIDE SEQUENCE [LARGE SCALE GENOMIC DNA]</scope>
    <source>
        <strain evidence="2 3">Bh0001</strain>
    </source>
</reference>
<feature type="compositionally biased region" description="Basic and acidic residues" evidence="1">
    <location>
        <begin position="362"/>
        <end position="380"/>
    </location>
</feature>
<protein>
    <submittedName>
        <fullName evidence="2">Uncharacterized protein</fullName>
    </submittedName>
</protein>
<feature type="compositionally biased region" description="Basic and acidic residues" evidence="1">
    <location>
        <begin position="504"/>
        <end position="524"/>
    </location>
</feature>
<name>A0A4Z1GH62_9HELO</name>
<feature type="compositionally biased region" description="Basic and acidic residues" evidence="1">
    <location>
        <begin position="395"/>
        <end position="406"/>
    </location>
</feature>
<sequence length="524" mass="60367">MSQPQGISKRHYEVPKYPEGGYALNTVDGRASKYIYGTWLERKNGPPMIDDKYIYKYFLKYKINNIGMHIVVRVVNHMEKDIKNKKIAQPDYSEGNPLPSGLKIWWNERNLKYLDAIAKYELNSKFKGNWGMAIEPHFKDEFHFKDLGVNDSMLIQKWSSLHREKATPESDQQVNKDKISVWDKPEKEISRAEGLKTIVWEDEDGKDDDVNYNFALAYYAYRTEKTSRYDKEAENEIFLRRHGFRRDDVDSLYLKGESLMNKKERREIQDINLRSGPPGKYMIDLGDREFHGFLCKLSDKNPGAYIEDLVENYMPGCANDPANLHELGLQVWKKTRPGCGEFPLKLKKKHTPKTSKNTTKTQNDKKKPSDDKTPLSRDKAQASSSRTKPSSGRETSLRTDTRDDRGPNQVTPSQAANPPREKGKPRGWSHIDNPAPKQPHRSPSRSNGSESRRGTSLAIRPSPSSSVDDHNEHLRSRRDHDRRERQNDPPKTATSNSAAKRPARSPERKDGSKRTRDGIDSLRR</sequence>
<proteinExistence type="predicted"/>
<organism evidence="2 3">
    <name type="scientific">Botrytis hyacinthi</name>
    <dbReference type="NCBI Taxonomy" id="278943"/>
    <lineage>
        <taxon>Eukaryota</taxon>
        <taxon>Fungi</taxon>
        <taxon>Dikarya</taxon>
        <taxon>Ascomycota</taxon>
        <taxon>Pezizomycotina</taxon>
        <taxon>Leotiomycetes</taxon>
        <taxon>Helotiales</taxon>
        <taxon>Sclerotiniaceae</taxon>
        <taxon>Botrytis</taxon>
    </lineage>
</organism>
<gene>
    <name evidence="2" type="ORF">BHYA_0225g00040</name>
</gene>
<evidence type="ECO:0000313" key="2">
    <source>
        <dbReference type="EMBL" id="TGO33821.1"/>
    </source>
</evidence>
<dbReference type="Proteomes" id="UP000297814">
    <property type="component" value="Unassembled WGS sequence"/>
</dbReference>
<evidence type="ECO:0000256" key="1">
    <source>
        <dbReference type="SAM" id="MobiDB-lite"/>
    </source>
</evidence>
<feature type="region of interest" description="Disordered" evidence="1">
    <location>
        <begin position="341"/>
        <end position="524"/>
    </location>
</feature>
<feature type="compositionally biased region" description="Basic and acidic residues" evidence="1">
    <location>
        <begin position="467"/>
        <end position="488"/>
    </location>
</feature>
<feature type="compositionally biased region" description="Polar residues" evidence="1">
    <location>
        <begin position="381"/>
        <end position="394"/>
    </location>
</feature>
<dbReference type="EMBL" id="PQXK01000225">
    <property type="protein sequence ID" value="TGO33821.1"/>
    <property type="molecule type" value="Genomic_DNA"/>
</dbReference>
<dbReference type="AlphaFoldDB" id="A0A4Z1GH62"/>
<evidence type="ECO:0000313" key="3">
    <source>
        <dbReference type="Proteomes" id="UP000297814"/>
    </source>
</evidence>
<accession>A0A4Z1GH62</accession>
<keyword evidence="3" id="KW-1185">Reference proteome</keyword>
<comment type="caution">
    <text evidence="2">The sequence shown here is derived from an EMBL/GenBank/DDBJ whole genome shotgun (WGS) entry which is preliminary data.</text>
</comment>